<keyword evidence="3" id="KW-1185">Reference proteome</keyword>
<feature type="chain" id="PRO_5015785429" description="Outer membrane protein beta-barrel domain-containing protein" evidence="1">
    <location>
        <begin position="22"/>
        <end position="229"/>
    </location>
</feature>
<sequence length="229" mass="25119">MKRFVPITVSILLLLPFATRAQQADNNITCIITGGVGTTSLDTKGFDLWALGSGNSSIRYGLPVNFGLSAAVAGKFLVSLDVDGRKHNTLVDMGAMYRLWNTGRLNGYAGITLGVLGSKYKHLSFDGSNPYDDGYYLKNEFFTTGITFRNYLRTFSIGKSGDALQLGLLLSANMRVGGNRWKYGYNDPDYYDGQGTYTGEFHGHTVYGIPPVGRYFFNAGIVIGYSFSR</sequence>
<dbReference type="Proteomes" id="UP000244450">
    <property type="component" value="Unassembled WGS sequence"/>
</dbReference>
<organism evidence="2 3">
    <name type="scientific">Chitinophaga parva</name>
    <dbReference type="NCBI Taxonomy" id="2169414"/>
    <lineage>
        <taxon>Bacteria</taxon>
        <taxon>Pseudomonadati</taxon>
        <taxon>Bacteroidota</taxon>
        <taxon>Chitinophagia</taxon>
        <taxon>Chitinophagales</taxon>
        <taxon>Chitinophagaceae</taxon>
        <taxon>Chitinophaga</taxon>
    </lineage>
</organism>
<proteinExistence type="predicted"/>
<feature type="signal peptide" evidence="1">
    <location>
        <begin position="1"/>
        <end position="21"/>
    </location>
</feature>
<reference evidence="2 3" key="1">
    <citation type="submission" date="2018-04" db="EMBL/GenBank/DDBJ databases">
        <title>Chitinophaga fuyangensis sp. nov., isolated from soil in a chemical factory.</title>
        <authorList>
            <person name="Chen K."/>
        </authorList>
    </citation>
    <scope>NUCLEOTIDE SEQUENCE [LARGE SCALE GENOMIC DNA]</scope>
    <source>
        <strain evidence="2 3">LY-1</strain>
    </source>
</reference>
<evidence type="ECO:0000313" key="2">
    <source>
        <dbReference type="EMBL" id="PUZ22952.1"/>
    </source>
</evidence>
<dbReference type="AlphaFoldDB" id="A0A2T7BCZ6"/>
<comment type="caution">
    <text evidence="2">The sequence shown here is derived from an EMBL/GenBank/DDBJ whole genome shotgun (WGS) entry which is preliminary data.</text>
</comment>
<dbReference type="RefSeq" id="WP_108688696.1">
    <property type="nucleotide sequence ID" value="NZ_QCYK01000003.1"/>
</dbReference>
<evidence type="ECO:0000313" key="3">
    <source>
        <dbReference type="Proteomes" id="UP000244450"/>
    </source>
</evidence>
<evidence type="ECO:0008006" key="4">
    <source>
        <dbReference type="Google" id="ProtNLM"/>
    </source>
</evidence>
<protein>
    <recommendedName>
        <fullName evidence="4">Outer membrane protein beta-barrel domain-containing protein</fullName>
    </recommendedName>
</protein>
<gene>
    <name evidence="2" type="ORF">DCC81_21290</name>
</gene>
<accession>A0A2T7BCZ6</accession>
<evidence type="ECO:0000256" key="1">
    <source>
        <dbReference type="SAM" id="SignalP"/>
    </source>
</evidence>
<dbReference type="EMBL" id="QCYK01000003">
    <property type="protein sequence ID" value="PUZ22952.1"/>
    <property type="molecule type" value="Genomic_DNA"/>
</dbReference>
<keyword evidence="1" id="KW-0732">Signal</keyword>
<name>A0A2T7BCZ6_9BACT</name>